<protein>
    <submittedName>
        <fullName evidence="1">Uncharacterized protein</fullName>
    </submittedName>
</protein>
<reference evidence="1" key="1">
    <citation type="submission" date="2022-02" db="EMBL/GenBank/DDBJ databases">
        <title>Plant Genome Project.</title>
        <authorList>
            <person name="Zhang R.-G."/>
        </authorList>
    </citation>
    <scope>NUCLEOTIDE SEQUENCE</scope>
    <source>
        <strain evidence="1">AT1</strain>
    </source>
</reference>
<dbReference type="EMBL" id="CM046395">
    <property type="protein sequence ID" value="KAI8544576.1"/>
    <property type="molecule type" value="Genomic_DNA"/>
</dbReference>
<proteinExistence type="predicted"/>
<evidence type="ECO:0000313" key="2">
    <source>
        <dbReference type="Proteomes" id="UP001062846"/>
    </source>
</evidence>
<keyword evidence="2" id="KW-1185">Reference proteome</keyword>
<sequence>MAGIVVVFDFDKTIIDLDSDNWVVDELGATESFNQLLPTMPWNTLMVIILFNSIICFKKQSLNSVHVLFHMCDLRVVSDANLFFIETILKHLGLRDCFTEINTNPSYVDDQGRLRILPYHDFHSSPHGCDRCPPNMCKGLVMERIQASVAKEGKKKFIYLGDGTGDFCPSLKLREGDHVMPRKNYPLWDLICKNRVHMKAEIHEWSDGEDLERVLLQLINAISMEEANKLFSVDCKFGSIPLAAHQALPKALSVPH</sequence>
<accession>A0ACC0MUZ3</accession>
<name>A0ACC0MUZ3_RHOML</name>
<gene>
    <name evidence="1" type="ORF">RHMOL_Rhmol08G0307900</name>
</gene>
<organism evidence="1 2">
    <name type="scientific">Rhododendron molle</name>
    <name type="common">Chinese azalea</name>
    <name type="synonym">Azalea mollis</name>
    <dbReference type="NCBI Taxonomy" id="49168"/>
    <lineage>
        <taxon>Eukaryota</taxon>
        <taxon>Viridiplantae</taxon>
        <taxon>Streptophyta</taxon>
        <taxon>Embryophyta</taxon>
        <taxon>Tracheophyta</taxon>
        <taxon>Spermatophyta</taxon>
        <taxon>Magnoliopsida</taxon>
        <taxon>eudicotyledons</taxon>
        <taxon>Gunneridae</taxon>
        <taxon>Pentapetalae</taxon>
        <taxon>asterids</taxon>
        <taxon>Ericales</taxon>
        <taxon>Ericaceae</taxon>
        <taxon>Ericoideae</taxon>
        <taxon>Rhodoreae</taxon>
        <taxon>Rhododendron</taxon>
    </lineage>
</organism>
<comment type="caution">
    <text evidence="1">The sequence shown here is derived from an EMBL/GenBank/DDBJ whole genome shotgun (WGS) entry which is preliminary data.</text>
</comment>
<evidence type="ECO:0000313" key="1">
    <source>
        <dbReference type="EMBL" id="KAI8544576.1"/>
    </source>
</evidence>
<dbReference type="Proteomes" id="UP001062846">
    <property type="component" value="Chromosome 8"/>
</dbReference>